<dbReference type="GO" id="GO:0005737">
    <property type="term" value="C:cytoplasm"/>
    <property type="evidence" value="ECO:0007669"/>
    <property type="project" value="UniProtKB-SubCell"/>
</dbReference>
<evidence type="ECO:0000313" key="20">
    <source>
        <dbReference type="EMBL" id="KAJ6649174.1"/>
    </source>
</evidence>
<comment type="function">
    <text evidence="13">Ubiquitin-protein ligase that probably functions as an E3 ligase in conjunction with specific E1 and E2 ligases. May also function as an E4 ligase mediating the assembly of polyubiquitin chains on substrates ubiquitinated by another E3 ubiquitin ligase. May regulate myosin assembly in striated muscles together with STUB1 and VCP/p97 by targeting myosin chaperone UNC45B for proteasomal degradation.</text>
</comment>
<keyword evidence="10" id="KW-0833">Ubl conjugation pathway</keyword>
<evidence type="ECO:0000256" key="16">
    <source>
        <dbReference type="ARBA" id="ARBA00083610"/>
    </source>
</evidence>
<comment type="pathway">
    <text evidence="4">Protein modification; protein ubiquitination.</text>
</comment>
<dbReference type="OrthoDB" id="20295at2759"/>
<dbReference type="GO" id="GO:0005634">
    <property type="term" value="C:nucleus"/>
    <property type="evidence" value="ECO:0007669"/>
    <property type="project" value="UniProtKB-SubCell"/>
</dbReference>
<keyword evidence="17" id="KW-0175">Coiled coil</keyword>
<dbReference type="GO" id="GO:0036503">
    <property type="term" value="P:ERAD pathway"/>
    <property type="evidence" value="ECO:0007669"/>
    <property type="project" value="InterPro"/>
</dbReference>
<dbReference type="Pfam" id="PF10408">
    <property type="entry name" value="Ufd2P_core"/>
    <property type="match status" value="1"/>
</dbReference>
<keyword evidence="11" id="KW-0007">Acetylation</keyword>
<dbReference type="SMART" id="SM00504">
    <property type="entry name" value="Ubox"/>
    <property type="match status" value="1"/>
</dbReference>
<dbReference type="GO" id="GO:0006511">
    <property type="term" value="P:ubiquitin-dependent protein catabolic process"/>
    <property type="evidence" value="ECO:0007669"/>
    <property type="project" value="InterPro"/>
</dbReference>
<evidence type="ECO:0000256" key="2">
    <source>
        <dbReference type="ARBA" id="ARBA00004123"/>
    </source>
</evidence>
<dbReference type="Pfam" id="PF04564">
    <property type="entry name" value="U-box"/>
    <property type="match status" value="1"/>
</dbReference>
<keyword evidence="21" id="KW-1185">Reference proteome</keyword>
<dbReference type="PANTHER" id="PTHR13931:SF2">
    <property type="entry name" value="UBIQUITIN CONJUGATION FACTOR E4 B"/>
    <property type="match status" value="1"/>
</dbReference>
<evidence type="ECO:0000256" key="13">
    <source>
        <dbReference type="ARBA" id="ARBA00056267"/>
    </source>
</evidence>
<feature type="compositionally biased region" description="Basic and acidic residues" evidence="18">
    <location>
        <begin position="270"/>
        <end position="279"/>
    </location>
</feature>
<dbReference type="InterPro" id="IPR003613">
    <property type="entry name" value="Ubox_domain"/>
</dbReference>
<evidence type="ECO:0000256" key="18">
    <source>
        <dbReference type="SAM" id="MobiDB-lite"/>
    </source>
</evidence>
<dbReference type="AlphaFoldDB" id="A0A9Q0NGP0"/>
<dbReference type="FunFam" id="3.30.40.10:FF:000060">
    <property type="entry name" value="ubiquitin conjugation factor E4 B"/>
    <property type="match status" value="1"/>
</dbReference>
<dbReference type="GO" id="GO:0034450">
    <property type="term" value="F:ubiquitin-ubiquitin ligase activity"/>
    <property type="evidence" value="ECO:0007669"/>
    <property type="project" value="InterPro"/>
</dbReference>
<evidence type="ECO:0000256" key="1">
    <source>
        <dbReference type="ARBA" id="ARBA00000900"/>
    </source>
</evidence>
<evidence type="ECO:0000256" key="9">
    <source>
        <dbReference type="ARBA" id="ARBA00022679"/>
    </source>
</evidence>
<comment type="subcellular location">
    <subcellularLocation>
        <location evidence="3">Cytoplasm</location>
    </subcellularLocation>
    <subcellularLocation>
        <location evidence="2">Nucleus</location>
    </subcellularLocation>
</comment>
<keyword evidence="7" id="KW-0963">Cytoplasm</keyword>
<dbReference type="InterPro" id="IPR045132">
    <property type="entry name" value="UBE4"/>
</dbReference>
<comment type="caution">
    <text evidence="20">The sequence shown here is derived from an EMBL/GenBank/DDBJ whole genome shotgun (WGS) entry which is preliminary data.</text>
</comment>
<dbReference type="SUPFAM" id="SSF57850">
    <property type="entry name" value="RING/U-box"/>
    <property type="match status" value="1"/>
</dbReference>
<evidence type="ECO:0000313" key="21">
    <source>
        <dbReference type="Proteomes" id="UP001151699"/>
    </source>
</evidence>
<feature type="region of interest" description="Disordered" evidence="18">
    <location>
        <begin position="43"/>
        <end position="63"/>
    </location>
</feature>
<protein>
    <recommendedName>
        <fullName evidence="14">Ubiquitin conjugation factor E4 B</fullName>
        <ecNumber evidence="6">2.3.2.27</ecNumber>
    </recommendedName>
    <alternativeName>
        <fullName evidence="16">RING-type E3 ubiquitin transferase E4 B</fullName>
    </alternativeName>
    <alternativeName>
        <fullName evidence="15">Ubiquitin fusion degradation protein 2</fullName>
    </alternativeName>
</protein>
<evidence type="ECO:0000256" key="17">
    <source>
        <dbReference type="SAM" id="Coils"/>
    </source>
</evidence>
<keyword evidence="12" id="KW-0539">Nucleus</keyword>
<evidence type="ECO:0000256" key="3">
    <source>
        <dbReference type="ARBA" id="ARBA00004496"/>
    </source>
</evidence>
<dbReference type="CDD" id="cd16658">
    <property type="entry name" value="RING-Ubox_UBE4B"/>
    <property type="match status" value="1"/>
</dbReference>
<proteinExistence type="inferred from homology"/>
<evidence type="ECO:0000256" key="7">
    <source>
        <dbReference type="ARBA" id="ARBA00022490"/>
    </source>
</evidence>
<name>A0A9Q0NGP0_9DIPT</name>
<dbReference type="Proteomes" id="UP001151699">
    <property type="component" value="Chromosome A"/>
</dbReference>
<dbReference type="PROSITE" id="PS51698">
    <property type="entry name" value="U_BOX"/>
    <property type="match status" value="1"/>
</dbReference>
<comment type="catalytic activity">
    <reaction evidence="1">
        <text>S-ubiquitinyl-[E2 ubiquitin-conjugating enzyme]-L-cysteine + [acceptor protein]-L-lysine = [E2 ubiquitin-conjugating enzyme]-L-cysteine + N(6)-ubiquitinyl-[acceptor protein]-L-lysine.</text>
        <dbReference type="EC" id="2.3.2.27"/>
    </reaction>
</comment>
<evidence type="ECO:0000256" key="14">
    <source>
        <dbReference type="ARBA" id="ARBA00072779"/>
    </source>
</evidence>
<dbReference type="GO" id="GO:0000209">
    <property type="term" value="P:protein polyubiquitination"/>
    <property type="evidence" value="ECO:0007669"/>
    <property type="project" value="TreeGrafter"/>
</dbReference>
<dbReference type="EC" id="2.3.2.27" evidence="6"/>
<organism evidence="20 21">
    <name type="scientific">Pseudolycoriella hygida</name>
    <dbReference type="NCBI Taxonomy" id="35572"/>
    <lineage>
        <taxon>Eukaryota</taxon>
        <taxon>Metazoa</taxon>
        <taxon>Ecdysozoa</taxon>
        <taxon>Arthropoda</taxon>
        <taxon>Hexapoda</taxon>
        <taxon>Insecta</taxon>
        <taxon>Pterygota</taxon>
        <taxon>Neoptera</taxon>
        <taxon>Endopterygota</taxon>
        <taxon>Diptera</taxon>
        <taxon>Nematocera</taxon>
        <taxon>Sciaroidea</taxon>
        <taxon>Sciaridae</taxon>
        <taxon>Pseudolycoriella</taxon>
    </lineage>
</organism>
<evidence type="ECO:0000256" key="6">
    <source>
        <dbReference type="ARBA" id="ARBA00012483"/>
    </source>
</evidence>
<dbReference type="PANTHER" id="PTHR13931">
    <property type="entry name" value="UBIQUITINATION FACTOR E4"/>
    <property type="match status" value="1"/>
</dbReference>
<evidence type="ECO:0000256" key="12">
    <source>
        <dbReference type="ARBA" id="ARBA00023242"/>
    </source>
</evidence>
<evidence type="ECO:0000256" key="8">
    <source>
        <dbReference type="ARBA" id="ARBA00022553"/>
    </source>
</evidence>
<dbReference type="GO" id="GO:0000151">
    <property type="term" value="C:ubiquitin ligase complex"/>
    <property type="evidence" value="ECO:0007669"/>
    <property type="project" value="InterPro"/>
</dbReference>
<sequence>GVQVLINFSNFSFTKQRKTNQQHFNMSELTPEEMRARRLRRLGVGGPPVQSPQSEPAEPVIEDPKSRNELLLDAQKNKISSTTHGSIEIDDNEHKQKQIKFDKDIDVCQKESVLNNNDEELPVSRPSNLAGCSRLVAAHINQENVLNQNVENDGTMSDPNRMETEESCNETVETVESMDTDDQSTHKQSNCSNFRSESSTVDERVFSLSRILDAFWDECCEGKKIVVETAFNFSEVMDDSLNYEDLASQILIEIALQYFSGVLFELKDSPDSPESDKWKPSTSSNASCPAPTMQPFNPANEAVLRYYMKAYSRCEKEVLKYSDAQSLKKGNNSAVLHMINNVKKQIVRYTIMLLTNKLRPAAKMSEKSPLVKLLLQNETPPDFLRSIANEAYKRPSDFHEIFDSVVNRLNIYMQSAATADKKLSIAPISALNELLNITLIDEPNVRPICNLIAKKKNFYPLPTTDILGREIARTSFLGPFLSLSVFSEENPRLIHDESKLQIELISESLRSQLESMRTTLHSVFHNLLKNVESRNGALMYFSAILKRNDKRTQFHADDKSLARDGFMMNVMCVLQKLSIKIKLERVDPMYPFHWESMINISKDTKLRYDETEYNEWTSQLRNGESGIVLEAVNFQTHCWFLTLQAHHLAIMPAIQRYNKRLRAIKEIRRMLTDLNNTKAQWESNLFTASRNELLIERWNNQLKKLNRSKICCDIGLIDPHVIRQCFHFYSTVCEFILYQMEGRKPEGPFITTVPPNLLKPTQAFSALPEWYVEDVADFLLFAMQYAPAVVDEAFDHSIITWLLSCVCAPQCIKNPYVTAKLVEVLFTISLYVHSNSMLYSVVMNHELAQTVLISSLMKFYTDIETTGQSTEFYDKFTIRYHISHLFKTMWDSAIHRRAMIDESKTGKQFVKFVNMLMNDTTFLLDECVEYLKRIHETQALMMNETAWAEIGTENQHQRQRQLSQDERQCRSYLTLAKETVDMFHYLTIDIKEPFLRSELVDRLTSMLNYNLHQLCGPKCNSLKVRNPETYGWNPRKLLGQIFDIYLHLNCDKFAASLAADERSFEVHLFEDAADRIERLQIRSVVEVEQFRSLLAKAHDIYVANQENEDEYADAPDEFRDPLMDTLMCDPVLLPSGKVMDRSIITRHLLNSSTDPFNRQPLTEDMLLADVELKERIIAWKREKRDKKLQLSLNPNVKS</sequence>
<keyword evidence="9" id="KW-0808">Transferase</keyword>
<dbReference type="Gene3D" id="3.30.40.10">
    <property type="entry name" value="Zinc/RING finger domain, C3HC4 (zinc finger)"/>
    <property type="match status" value="1"/>
</dbReference>
<accession>A0A9Q0NGP0</accession>
<evidence type="ECO:0000256" key="5">
    <source>
        <dbReference type="ARBA" id="ARBA00007434"/>
    </source>
</evidence>
<dbReference type="InterPro" id="IPR019474">
    <property type="entry name" value="Ub_conjug_fac_E4_core"/>
</dbReference>
<dbReference type="EMBL" id="WJQU01000001">
    <property type="protein sequence ID" value="KAJ6649174.1"/>
    <property type="molecule type" value="Genomic_DNA"/>
</dbReference>
<feature type="non-terminal residue" evidence="20">
    <location>
        <position position="1198"/>
    </location>
</feature>
<evidence type="ECO:0000256" key="10">
    <source>
        <dbReference type="ARBA" id="ARBA00022786"/>
    </source>
</evidence>
<comment type="similarity">
    <text evidence="5">Belongs to the ubiquitin conjugation factor E4 family.</text>
</comment>
<evidence type="ECO:0000256" key="4">
    <source>
        <dbReference type="ARBA" id="ARBA00004906"/>
    </source>
</evidence>
<feature type="region of interest" description="Disordered" evidence="18">
    <location>
        <begin position="270"/>
        <end position="293"/>
    </location>
</feature>
<evidence type="ECO:0000256" key="11">
    <source>
        <dbReference type="ARBA" id="ARBA00022990"/>
    </source>
</evidence>
<reference evidence="20" key="1">
    <citation type="submission" date="2022-07" db="EMBL/GenBank/DDBJ databases">
        <authorList>
            <person name="Trinca V."/>
            <person name="Uliana J.V.C."/>
            <person name="Torres T.T."/>
            <person name="Ward R.J."/>
            <person name="Monesi N."/>
        </authorList>
    </citation>
    <scope>NUCLEOTIDE SEQUENCE</scope>
    <source>
        <strain evidence="20">HSMRA1968</strain>
        <tissue evidence="20">Whole embryos</tissue>
    </source>
</reference>
<feature type="domain" description="U-box" evidence="19">
    <location>
        <begin position="1113"/>
        <end position="1186"/>
    </location>
</feature>
<gene>
    <name evidence="20" type="primary">Ube4b</name>
    <name evidence="20" type="ORF">Bhyg_04407</name>
</gene>
<evidence type="ECO:0000256" key="15">
    <source>
        <dbReference type="ARBA" id="ARBA00081821"/>
    </source>
</evidence>
<dbReference type="InterPro" id="IPR013083">
    <property type="entry name" value="Znf_RING/FYVE/PHD"/>
</dbReference>
<feature type="coiled-coil region" evidence="17">
    <location>
        <begin position="664"/>
        <end position="708"/>
    </location>
</feature>
<keyword evidence="8" id="KW-0597">Phosphoprotein</keyword>
<evidence type="ECO:0000259" key="19">
    <source>
        <dbReference type="PROSITE" id="PS51698"/>
    </source>
</evidence>